<organism evidence="2 3">
    <name type="scientific">Arachnia propionica</name>
    <dbReference type="NCBI Taxonomy" id="1750"/>
    <lineage>
        <taxon>Bacteria</taxon>
        <taxon>Bacillati</taxon>
        <taxon>Actinomycetota</taxon>
        <taxon>Actinomycetes</taxon>
        <taxon>Propionibacteriales</taxon>
        <taxon>Propionibacteriaceae</taxon>
        <taxon>Arachnia</taxon>
    </lineage>
</organism>
<protein>
    <submittedName>
        <fullName evidence="2">Antitoxin</fullName>
    </submittedName>
</protein>
<evidence type="ECO:0000313" key="3">
    <source>
        <dbReference type="Proteomes" id="UP000280819"/>
    </source>
</evidence>
<gene>
    <name evidence="2" type="ORF">EII34_15510</name>
</gene>
<dbReference type="SUPFAM" id="SSF47598">
    <property type="entry name" value="Ribbon-helix-helix"/>
    <property type="match status" value="1"/>
</dbReference>
<proteinExistence type="predicted"/>
<dbReference type="CDD" id="cd22231">
    <property type="entry name" value="RHH_NikR_HicB-like"/>
    <property type="match status" value="1"/>
</dbReference>
<evidence type="ECO:0000313" key="2">
    <source>
        <dbReference type="EMBL" id="RRD03098.1"/>
    </source>
</evidence>
<dbReference type="AlphaFoldDB" id="A0A3P1T1I2"/>
<sequence>MKLSVSLTEGDVALLDRYANSAGLGSRSAAVQAAIRLLGDPDLQREYETAWEEWEESEDATLWDTTASDGLRDATR</sequence>
<reference evidence="2 3" key="1">
    <citation type="submission" date="2018-11" db="EMBL/GenBank/DDBJ databases">
        <title>Genomes From Bacteria Associated with the Canine Oral Cavity: a Test Case for Automated Genome-Based Taxonomic Assignment.</title>
        <authorList>
            <person name="Coil D.A."/>
            <person name="Jospin G."/>
            <person name="Darling A.E."/>
            <person name="Wallis C."/>
            <person name="Davis I.J."/>
            <person name="Harris S."/>
            <person name="Eisen J.A."/>
            <person name="Holcombe L.J."/>
            <person name="O'Flynn C."/>
        </authorList>
    </citation>
    <scope>NUCLEOTIDE SEQUENCE [LARGE SCALE GENOMIC DNA]</scope>
    <source>
        <strain evidence="2 3">OH887_COT-365</strain>
    </source>
</reference>
<name>A0A3P1T1I2_9ACTN</name>
<feature type="region of interest" description="Disordered" evidence="1">
    <location>
        <begin position="56"/>
        <end position="76"/>
    </location>
</feature>
<accession>A0A3P1T1I2</accession>
<dbReference type="Proteomes" id="UP000280819">
    <property type="component" value="Unassembled WGS sequence"/>
</dbReference>
<dbReference type="GO" id="GO:0006355">
    <property type="term" value="P:regulation of DNA-templated transcription"/>
    <property type="evidence" value="ECO:0007669"/>
    <property type="project" value="InterPro"/>
</dbReference>
<dbReference type="EMBL" id="RQZG01000030">
    <property type="protein sequence ID" value="RRD03098.1"/>
    <property type="molecule type" value="Genomic_DNA"/>
</dbReference>
<dbReference type="InterPro" id="IPR010985">
    <property type="entry name" value="Ribbon_hlx_hlx"/>
</dbReference>
<dbReference type="OrthoDB" id="3692970at2"/>
<comment type="caution">
    <text evidence="2">The sequence shown here is derived from an EMBL/GenBank/DDBJ whole genome shotgun (WGS) entry which is preliminary data.</text>
</comment>
<evidence type="ECO:0000256" key="1">
    <source>
        <dbReference type="SAM" id="MobiDB-lite"/>
    </source>
</evidence>